<proteinExistence type="predicted"/>
<dbReference type="PATRIC" id="fig|1283301.3.peg.8496"/>
<protein>
    <submittedName>
        <fullName evidence="2">Uncharacterized protein</fullName>
    </submittedName>
</protein>
<sequence>MGRLRDRRRGMDQVSVTGDPDELLTPVSLTSAASTPKPYL</sequence>
<dbReference type="HOGENOM" id="CLU_3296889_0_0_11"/>
<evidence type="ECO:0000256" key="1">
    <source>
        <dbReference type="SAM" id="MobiDB-lite"/>
    </source>
</evidence>
<dbReference type="EMBL" id="AOPY01001701">
    <property type="protein sequence ID" value="EPJ34360.1"/>
    <property type="molecule type" value="Genomic_DNA"/>
</dbReference>
<name>S4MFR2_9ACTN</name>
<organism evidence="2 3">
    <name type="scientific">Streptomyces afghaniensis 772</name>
    <dbReference type="NCBI Taxonomy" id="1283301"/>
    <lineage>
        <taxon>Bacteria</taxon>
        <taxon>Bacillati</taxon>
        <taxon>Actinomycetota</taxon>
        <taxon>Actinomycetes</taxon>
        <taxon>Kitasatosporales</taxon>
        <taxon>Streptomycetaceae</taxon>
        <taxon>Streptomyces</taxon>
    </lineage>
</organism>
<dbReference type="AlphaFoldDB" id="S4MFR2"/>
<feature type="region of interest" description="Disordered" evidence="1">
    <location>
        <begin position="1"/>
        <end position="40"/>
    </location>
</feature>
<accession>S4MFR2</accession>
<dbReference type="Proteomes" id="UP000015001">
    <property type="component" value="Unassembled WGS sequence"/>
</dbReference>
<evidence type="ECO:0000313" key="3">
    <source>
        <dbReference type="Proteomes" id="UP000015001"/>
    </source>
</evidence>
<keyword evidence="3" id="KW-1185">Reference proteome</keyword>
<gene>
    <name evidence="2" type="ORF">STAFG_8561</name>
</gene>
<evidence type="ECO:0000313" key="2">
    <source>
        <dbReference type="EMBL" id="EPJ34360.1"/>
    </source>
</evidence>
<reference evidence="2 3" key="1">
    <citation type="submission" date="2013-02" db="EMBL/GenBank/DDBJ databases">
        <title>Draft Genome Sequence of Streptomyces afghaniensis, Which Produces Compounds of the Julimycin B-Complex.</title>
        <authorList>
            <person name="Gruening B.A."/>
            <person name="Praeg A."/>
            <person name="Erxleben A."/>
            <person name="Guenther S."/>
            <person name="Fiedler H.-P."/>
            <person name="Goodfellow M."/>
            <person name="Mueller M."/>
        </authorList>
    </citation>
    <scope>NUCLEOTIDE SEQUENCE [LARGE SCALE GENOMIC DNA]</scope>
    <source>
        <strain evidence="2 3">772</strain>
    </source>
</reference>
<comment type="caution">
    <text evidence="2">The sequence shown here is derived from an EMBL/GenBank/DDBJ whole genome shotgun (WGS) entry which is preliminary data.</text>
</comment>